<name>A0A5A9ZUZ2_9RHOB</name>
<gene>
    <name evidence="4" type="ORF">FLO80_01960</name>
</gene>
<organism evidence="4 5">
    <name type="scientific">Aquicoccus porphyridii</name>
    <dbReference type="NCBI Taxonomy" id="1852029"/>
    <lineage>
        <taxon>Bacteria</taxon>
        <taxon>Pseudomonadati</taxon>
        <taxon>Pseudomonadota</taxon>
        <taxon>Alphaproteobacteria</taxon>
        <taxon>Rhodobacterales</taxon>
        <taxon>Paracoccaceae</taxon>
        <taxon>Aquicoccus</taxon>
    </lineage>
</organism>
<evidence type="ECO:0000259" key="3">
    <source>
        <dbReference type="Pfam" id="PF00561"/>
    </source>
</evidence>
<comment type="caution">
    <text evidence="4">The sequence shown here is derived from an EMBL/GenBank/DDBJ whole genome shotgun (WGS) entry which is preliminary data.</text>
</comment>
<dbReference type="PANTHER" id="PTHR43798:SF33">
    <property type="entry name" value="HYDROLASE, PUTATIVE (AFU_ORTHOLOGUE AFUA_2G14860)-RELATED"/>
    <property type="match status" value="1"/>
</dbReference>
<evidence type="ECO:0000256" key="1">
    <source>
        <dbReference type="ARBA" id="ARBA00010088"/>
    </source>
</evidence>
<dbReference type="InterPro" id="IPR029058">
    <property type="entry name" value="AB_hydrolase_fold"/>
</dbReference>
<dbReference type="SUPFAM" id="SSF53474">
    <property type="entry name" value="alpha/beta-Hydrolases"/>
    <property type="match status" value="1"/>
</dbReference>
<dbReference type="GO" id="GO:0008233">
    <property type="term" value="F:peptidase activity"/>
    <property type="evidence" value="ECO:0007669"/>
    <property type="project" value="InterPro"/>
</dbReference>
<dbReference type="GO" id="GO:0006508">
    <property type="term" value="P:proteolysis"/>
    <property type="evidence" value="ECO:0007669"/>
    <property type="project" value="InterPro"/>
</dbReference>
<sequence>MKLALIVLALIVIFAGVTLWKARAHEAHAEASHPPEGRILTVDGHRVHAVVMGPDRADAPDLVLIHGLSGNTRDFTHSLAPALATRYRVIVFDRPGLGHSERIDRTGATIVQQADLLSRAARQLGAQRPIVLGHSYGGAVALAWAVHQPENLSGLVLVSAPSQPWQRDLSWYYRLTSHPILGPIVIPLITAYVRDSRVSAMLDAIFAPQAPDPDYAAHVGAGLTLRRETLRTNALQRANLLAEITALQPHYHRIDLPVESVHGTADTTVGLDIHAVPLEQQIDGARLTRLDGIGHMPHHVARSEVIAAIDRAAARAGAGQQE</sequence>
<dbReference type="RefSeq" id="WP_111362016.1">
    <property type="nucleotide sequence ID" value="NZ_VINQ01000001.1"/>
</dbReference>
<evidence type="ECO:0000313" key="5">
    <source>
        <dbReference type="Proteomes" id="UP000325291"/>
    </source>
</evidence>
<dbReference type="InterPro" id="IPR002410">
    <property type="entry name" value="Peptidase_S33"/>
</dbReference>
<dbReference type="Gene3D" id="3.40.50.1820">
    <property type="entry name" value="alpha/beta hydrolase"/>
    <property type="match status" value="1"/>
</dbReference>
<comment type="similarity">
    <text evidence="1">Belongs to the peptidase S33 family.</text>
</comment>
<evidence type="ECO:0000256" key="2">
    <source>
        <dbReference type="ARBA" id="ARBA00022801"/>
    </source>
</evidence>
<evidence type="ECO:0000313" key="4">
    <source>
        <dbReference type="EMBL" id="KAA0921198.1"/>
    </source>
</evidence>
<protein>
    <submittedName>
        <fullName evidence="4">Alpha/beta hydrolase</fullName>
    </submittedName>
</protein>
<reference evidence="4 5" key="1">
    <citation type="submission" date="2019-07" db="EMBL/GenBank/DDBJ databases">
        <title>Aquicoccus porphyridii gen. nov., sp. nov., isolated from a small marine red alga, Porphyridium marinum.</title>
        <authorList>
            <person name="Liu L."/>
        </authorList>
    </citation>
    <scope>NUCLEOTIDE SEQUENCE [LARGE SCALE GENOMIC DNA]</scope>
    <source>
        <strain evidence="4 5">L1 8-17</strain>
    </source>
</reference>
<dbReference type="InterPro" id="IPR050266">
    <property type="entry name" value="AB_hydrolase_sf"/>
</dbReference>
<keyword evidence="5" id="KW-1185">Reference proteome</keyword>
<dbReference type="Pfam" id="PF00561">
    <property type="entry name" value="Abhydrolase_1"/>
    <property type="match status" value="1"/>
</dbReference>
<proteinExistence type="inferred from homology"/>
<dbReference type="EMBL" id="VINQ01000001">
    <property type="protein sequence ID" value="KAA0921198.1"/>
    <property type="molecule type" value="Genomic_DNA"/>
</dbReference>
<accession>A0A5A9ZUZ2</accession>
<dbReference type="GO" id="GO:0016020">
    <property type="term" value="C:membrane"/>
    <property type="evidence" value="ECO:0007669"/>
    <property type="project" value="TreeGrafter"/>
</dbReference>
<dbReference type="Proteomes" id="UP000325291">
    <property type="component" value="Unassembled WGS sequence"/>
</dbReference>
<feature type="domain" description="AB hydrolase-1" evidence="3">
    <location>
        <begin position="62"/>
        <end position="299"/>
    </location>
</feature>
<dbReference type="InterPro" id="IPR000073">
    <property type="entry name" value="AB_hydrolase_1"/>
</dbReference>
<dbReference type="PRINTS" id="PR00111">
    <property type="entry name" value="ABHYDROLASE"/>
</dbReference>
<dbReference type="PANTHER" id="PTHR43798">
    <property type="entry name" value="MONOACYLGLYCEROL LIPASE"/>
    <property type="match status" value="1"/>
</dbReference>
<dbReference type="PRINTS" id="PR00793">
    <property type="entry name" value="PROAMNOPTASE"/>
</dbReference>
<dbReference type="AlphaFoldDB" id="A0A5A9ZUZ2"/>
<keyword evidence="2 4" id="KW-0378">Hydrolase</keyword>